<dbReference type="InterPro" id="IPR003439">
    <property type="entry name" value="ABC_transporter-like_ATP-bd"/>
</dbReference>
<keyword evidence="9" id="KW-1185">Reference proteome</keyword>
<comment type="caution">
    <text evidence="8">The sequence shown here is derived from an EMBL/GenBank/DDBJ whole genome shotgun (WGS) entry which is preliminary data.</text>
</comment>
<evidence type="ECO:0000256" key="3">
    <source>
        <dbReference type="ARBA" id="ARBA00022448"/>
    </source>
</evidence>
<dbReference type="GO" id="GO:0005886">
    <property type="term" value="C:plasma membrane"/>
    <property type="evidence" value="ECO:0007669"/>
    <property type="project" value="TreeGrafter"/>
</dbReference>
<organism evidence="8 9">
    <name type="scientific">Eumeta variegata</name>
    <name type="common">Bagworm moth</name>
    <name type="synonym">Eumeta japonica</name>
    <dbReference type="NCBI Taxonomy" id="151549"/>
    <lineage>
        <taxon>Eukaryota</taxon>
        <taxon>Metazoa</taxon>
        <taxon>Ecdysozoa</taxon>
        <taxon>Arthropoda</taxon>
        <taxon>Hexapoda</taxon>
        <taxon>Insecta</taxon>
        <taxon>Pterygota</taxon>
        <taxon>Neoptera</taxon>
        <taxon>Endopterygota</taxon>
        <taxon>Lepidoptera</taxon>
        <taxon>Glossata</taxon>
        <taxon>Ditrysia</taxon>
        <taxon>Tineoidea</taxon>
        <taxon>Psychidae</taxon>
        <taxon>Oiketicinae</taxon>
        <taxon>Eumeta</taxon>
    </lineage>
</organism>
<dbReference type="InterPro" id="IPR050352">
    <property type="entry name" value="ABCG_transporters"/>
</dbReference>
<protein>
    <submittedName>
        <fullName evidence="8">Protein scarlet</fullName>
    </submittedName>
</protein>
<dbReference type="Gene3D" id="3.40.50.300">
    <property type="entry name" value="P-loop containing nucleotide triphosphate hydrolases"/>
    <property type="match status" value="1"/>
</dbReference>
<evidence type="ECO:0000259" key="7">
    <source>
        <dbReference type="PROSITE" id="PS50893"/>
    </source>
</evidence>
<dbReference type="GO" id="GO:0016887">
    <property type="term" value="F:ATP hydrolysis activity"/>
    <property type="evidence" value="ECO:0007669"/>
    <property type="project" value="InterPro"/>
</dbReference>
<dbReference type="SUPFAM" id="SSF52540">
    <property type="entry name" value="P-loop containing nucleoside triphosphate hydrolases"/>
    <property type="match status" value="1"/>
</dbReference>
<dbReference type="EMBL" id="BGZK01000056">
    <property type="protein sequence ID" value="GBP13326.1"/>
    <property type="molecule type" value="Genomic_DNA"/>
</dbReference>
<comment type="subcellular location">
    <subcellularLocation>
        <location evidence="1">Membrane</location>
        <topology evidence="1">Multi-pass membrane protein</topology>
    </subcellularLocation>
</comment>
<proteinExistence type="inferred from homology"/>
<keyword evidence="5" id="KW-1133">Transmembrane helix</keyword>
<gene>
    <name evidence="8" type="primary">st</name>
    <name evidence="8" type="ORF">EVAR_8239_1</name>
</gene>
<reference evidence="8 9" key="1">
    <citation type="journal article" date="2019" name="Commun. Biol.">
        <title>The bagworm genome reveals a unique fibroin gene that provides high tensile strength.</title>
        <authorList>
            <person name="Kono N."/>
            <person name="Nakamura H."/>
            <person name="Ohtoshi R."/>
            <person name="Tomita M."/>
            <person name="Numata K."/>
            <person name="Arakawa K."/>
        </authorList>
    </citation>
    <scope>NUCLEOTIDE SEQUENCE [LARGE SCALE GENOMIC DNA]</scope>
</reference>
<dbReference type="Proteomes" id="UP000299102">
    <property type="component" value="Unassembled WGS sequence"/>
</dbReference>
<dbReference type="GO" id="GO:0005524">
    <property type="term" value="F:ATP binding"/>
    <property type="evidence" value="ECO:0007669"/>
    <property type="project" value="InterPro"/>
</dbReference>
<dbReference type="PANTHER" id="PTHR48041:SF116">
    <property type="entry name" value="PROTEIN BROWN"/>
    <property type="match status" value="1"/>
</dbReference>
<feature type="domain" description="ABC transporter" evidence="7">
    <location>
        <begin position="26"/>
        <end position="269"/>
    </location>
</feature>
<evidence type="ECO:0000256" key="5">
    <source>
        <dbReference type="ARBA" id="ARBA00022989"/>
    </source>
</evidence>
<name>A0A4C1TGI7_EUMVA</name>
<evidence type="ECO:0000256" key="2">
    <source>
        <dbReference type="ARBA" id="ARBA00005814"/>
    </source>
</evidence>
<dbReference type="GO" id="GO:0042626">
    <property type="term" value="F:ATPase-coupled transmembrane transporter activity"/>
    <property type="evidence" value="ECO:0007669"/>
    <property type="project" value="TreeGrafter"/>
</dbReference>
<keyword evidence="6" id="KW-0472">Membrane</keyword>
<sequence>MAKRNPYCFVMSYKSCPYNETCSLLEFNTNLFKNESTSVALRFNELTVWKLEEKSWFRNKGNTKTTILNEAALAGKCNLPTSGRVEVNSIPVKDVTSGFVEIVPQFEAFMDHITVAEHLYFMVEMKLCNRSNNDKAKKIMDVMKELKLKKHGNCLIRHLSGGEKRLLSTATSLLSNPKIIICDEPTTGLDVFSASLVVAALKKIGFSRAYNTMFDTSAFFRFVSVGLPCPENYNPADFYVRVLSGTAKTTQDSICEIYKSYSSQSRCNTNTSESTTSPIMSSIAIGFSFFNVTGTSQEGVQNLRGFLWLLISEVSFAMSYDALWIFDCDLTLFKREIGVYDTSAFYMSRFICKVSRAFVFVASQMLRLASGVYDSSNIGGRSTESFNDDYGISNCTCWDGHCFGIVWPRHGRSNNLHGSHDGYHAVCGSASLFVFRSIRATDDSTDLDECPALRVTFLLWDGRYKQYILETD</sequence>
<evidence type="ECO:0000256" key="4">
    <source>
        <dbReference type="ARBA" id="ARBA00022692"/>
    </source>
</evidence>
<keyword evidence="3" id="KW-0813">Transport</keyword>
<comment type="similarity">
    <text evidence="2">Belongs to the ABC transporter superfamily. ABCG family. Eye pigment precursor importer (TC 3.A.1.204) subfamily.</text>
</comment>
<keyword evidence="4" id="KW-0812">Transmembrane</keyword>
<dbReference type="OrthoDB" id="245989at2759"/>
<dbReference type="InterPro" id="IPR027417">
    <property type="entry name" value="P-loop_NTPase"/>
</dbReference>
<dbReference type="Pfam" id="PF00005">
    <property type="entry name" value="ABC_tran"/>
    <property type="match status" value="1"/>
</dbReference>
<evidence type="ECO:0000313" key="9">
    <source>
        <dbReference type="Proteomes" id="UP000299102"/>
    </source>
</evidence>
<evidence type="ECO:0000313" key="8">
    <source>
        <dbReference type="EMBL" id="GBP13326.1"/>
    </source>
</evidence>
<evidence type="ECO:0000256" key="1">
    <source>
        <dbReference type="ARBA" id="ARBA00004141"/>
    </source>
</evidence>
<dbReference type="PANTHER" id="PTHR48041">
    <property type="entry name" value="ABC TRANSPORTER G FAMILY MEMBER 28"/>
    <property type="match status" value="1"/>
</dbReference>
<evidence type="ECO:0000256" key="6">
    <source>
        <dbReference type="ARBA" id="ARBA00023136"/>
    </source>
</evidence>
<accession>A0A4C1TGI7</accession>
<dbReference type="AlphaFoldDB" id="A0A4C1TGI7"/>
<dbReference type="STRING" id="151549.A0A4C1TGI7"/>
<dbReference type="PROSITE" id="PS50893">
    <property type="entry name" value="ABC_TRANSPORTER_2"/>
    <property type="match status" value="1"/>
</dbReference>